<dbReference type="EMBL" id="JANSLM010000029">
    <property type="protein sequence ID" value="MDT8843740.1"/>
    <property type="molecule type" value="Genomic_DNA"/>
</dbReference>
<organism evidence="1 2">
    <name type="scientific">Paraburkholderia fungorum</name>
    <dbReference type="NCBI Taxonomy" id="134537"/>
    <lineage>
        <taxon>Bacteria</taxon>
        <taxon>Pseudomonadati</taxon>
        <taxon>Pseudomonadota</taxon>
        <taxon>Betaproteobacteria</taxon>
        <taxon>Burkholderiales</taxon>
        <taxon>Burkholderiaceae</taxon>
        <taxon>Paraburkholderia</taxon>
    </lineage>
</organism>
<reference evidence="1" key="1">
    <citation type="submission" date="2022-08" db="EMBL/GenBank/DDBJ databases">
        <authorList>
            <person name="Kim S.-J."/>
        </authorList>
    </citation>
    <scope>NUCLEOTIDE SEQUENCE</scope>
    <source>
        <strain evidence="1">KJ</strain>
    </source>
</reference>
<protein>
    <submittedName>
        <fullName evidence="1">Chromosome partitioning protein ParB</fullName>
    </submittedName>
</protein>
<feature type="non-terminal residue" evidence="1">
    <location>
        <position position="1"/>
    </location>
</feature>
<accession>A0AAP5QJF9</accession>
<dbReference type="Proteomes" id="UP001246473">
    <property type="component" value="Unassembled WGS sequence"/>
</dbReference>
<proteinExistence type="predicted"/>
<evidence type="ECO:0000313" key="1">
    <source>
        <dbReference type="EMBL" id="MDT8843740.1"/>
    </source>
</evidence>
<evidence type="ECO:0000313" key="2">
    <source>
        <dbReference type="Proteomes" id="UP001246473"/>
    </source>
</evidence>
<name>A0AAP5QJF9_9BURK</name>
<comment type="caution">
    <text evidence="1">The sequence shown here is derived from an EMBL/GenBank/DDBJ whole genome shotgun (WGS) entry which is preliminary data.</text>
</comment>
<dbReference type="AlphaFoldDB" id="A0AAP5QJF9"/>
<gene>
    <name evidence="1" type="ORF">ParKJ_40800</name>
</gene>
<sequence>GDVDLPMADLPKSVSAVQATSEKVQADLMIAMLFAAIEGLEVTRLTQLCKSHKLDLKKHWKLDKEFLELITKSEMLVLADEIGIREALGDNFKKVFAKSKPELIEALLKVEGFDYTGKLPKVLKF</sequence>